<keyword evidence="1 4" id="KW-0963">Cytoplasm</keyword>
<feature type="compositionally biased region" description="Polar residues" evidence="5">
    <location>
        <begin position="174"/>
        <end position="186"/>
    </location>
</feature>
<feature type="region of interest" description="Disordered" evidence="5">
    <location>
        <begin position="73"/>
        <end position="92"/>
    </location>
</feature>
<dbReference type="Proteomes" id="UP000398389">
    <property type="component" value="Unassembled WGS sequence"/>
</dbReference>
<evidence type="ECO:0000313" key="8">
    <source>
        <dbReference type="Proteomes" id="UP000398389"/>
    </source>
</evidence>
<evidence type="ECO:0000256" key="1">
    <source>
        <dbReference type="ARBA" id="ARBA00022490"/>
    </source>
</evidence>
<comment type="subcellular location">
    <subcellularLocation>
        <location evidence="4">Cytoplasm</location>
    </subcellularLocation>
</comment>
<feature type="region of interest" description="Disordered" evidence="5">
    <location>
        <begin position="1"/>
        <end position="67"/>
    </location>
</feature>
<evidence type="ECO:0000313" key="7">
    <source>
        <dbReference type="EMBL" id="VVT56438.1"/>
    </source>
</evidence>
<dbReference type="GO" id="GO:0033290">
    <property type="term" value="C:eukaryotic 48S preinitiation complex"/>
    <property type="evidence" value="ECO:0007669"/>
    <property type="project" value="UniProtKB-UniRule"/>
</dbReference>
<keyword evidence="3 4" id="KW-0648">Protein biosynthesis</keyword>
<evidence type="ECO:0000256" key="4">
    <source>
        <dbReference type="HAMAP-Rule" id="MF_03002"/>
    </source>
</evidence>
<keyword evidence="8" id="KW-1185">Reference proteome</keyword>
<comment type="similarity">
    <text evidence="4">Belongs to the eIF-3 subunit C family.</text>
</comment>
<evidence type="ECO:0000259" key="6">
    <source>
        <dbReference type="PROSITE" id="PS50250"/>
    </source>
</evidence>
<evidence type="ECO:0000256" key="2">
    <source>
        <dbReference type="ARBA" id="ARBA00022540"/>
    </source>
</evidence>
<dbReference type="Pfam" id="PF05470">
    <property type="entry name" value="eIF-3c_N"/>
    <property type="match status" value="2"/>
</dbReference>
<dbReference type="GO" id="GO:0005852">
    <property type="term" value="C:eukaryotic translation initiation factor 3 complex"/>
    <property type="evidence" value="ECO:0007669"/>
    <property type="project" value="UniProtKB-UniRule"/>
</dbReference>
<gene>
    <name evidence="4" type="primary">NIP1</name>
    <name evidence="7" type="ORF">SAPINGB_P005058</name>
</gene>
<name>A0A5E8C3R9_9ASCO</name>
<sequence length="856" mass="95989">MSRFFQQLSSSESDSSEEEKYESSSEEESSEEESSEEESEEESDEDESDSESDSDSEKGGNKASSFLKSKSKFLKGAESDSESESEDESKRVVKSAKDKLLDEIDTIIKAIDNAKKINDWNAISTDFDKLIKSVEKVTKQFGITPKQYVKAVADLEDFAIETTKTQKASKKKMNASNTKAHSSTTQKVKKNNRTIEKLISSYRADPEAFLSAPEAAGTTLVQPKNIKITTSFNVPSTQAEDDDSGFTTVGKLSGDAFATLISIVESRGKKGVDKEKQVSELESLLKSTQDTYLQIIILLRLIPIKFDLAPSGHAAPINVWNEARDYTTQLLDILENNASKYQLSDSAPEPEDLEKGLPPREDGVQEIPGSIVSLVERLDDEFTRSLLEIDPHTTEYVDRLRDENSLYTLIIRSQIYLENTSKVSVDQYESISRIISRRVDHIYFKPNTAVIAGEKAAWSVLDAKLDSKITPRIQDEVSDEFVIDLVSRLCSILYKQPNTLFRTRAMLCHIYNFALNDMYYKARDLMLMCHLQTNIHGNEIPILILFNRTLIQIGLCAFRKGLIAECQQTLSDVILSPRLKELLGQGVAKASTTTTTEGKQRMLPFHMHINLEFLECINLTASLLIEIPAIAASENQIDGKKVVSRNFRRMLDNSSRQVFTGPPENTRDHIMHAARALLDCEWTKARDLLNTIKIWNLLPKPEEIKAMLAEKLQVEGLRTYLFRYGSTYQSLSFSILSTLFDLPERRVYAIISKMIANEEIDAALDQKTDSVIFRQGVDLSRLQTLALSLSEKAVQLVERNERLAAGGHQLTETTKTASNATPNSNSNANSNNTQSRQSAGGRNDNRRGQQGQGKQR</sequence>
<feature type="region of interest" description="Disordered" evidence="5">
    <location>
        <begin position="169"/>
        <end position="190"/>
    </location>
</feature>
<feature type="compositionally biased region" description="Acidic residues" evidence="5">
    <location>
        <begin position="14"/>
        <end position="54"/>
    </location>
</feature>
<dbReference type="InterPro" id="IPR058999">
    <property type="entry name" value="EIF3CL_C"/>
</dbReference>
<dbReference type="EMBL" id="CABVLU010000004">
    <property type="protein sequence ID" value="VVT56438.1"/>
    <property type="molecule type" value="Genomic_DNA"/>
</dbReference>
<feature type="compositionally biased region" description="Low complexity" evidence="5">
    <location>
        <begin position="813"/>
        <end position="835"/>
    </location>
</feature>
<reference evidence="7 8" key="1">
    <citation type="submission" date="2019-09" db="EMBL/GenBank/DDBJ databases">
        <authorList>
            <person name="Brejova B."/>
        </authorList>
    </citation>
    <scope>NUCLEOTIDE SEQUENCE [LARGE SCALE GENOMIC DNA]</scope>
</reference>
<keyword evidence="2 4" id="KW-0396">Initiation factor</keyword>
<dbReference type="GO" id="GO:0003743">
    <property type="term" value="F:translation initiation factor activity"/>
    <property type="evidence" value="ECO:0007669"/>
    <property type="project" value="UniProtKB-UniRule"/>
</dbReference>
<dbReference type="InterPro" id="IPR036390">
    <property type="entry name" value="WH_DNA-bd_sf"/>
</dbReference>
<evidence type="ECO:0000256" key="5">
    <source>
        <dbReference type="SAM" id="MobiDB-lite"/>
    </source>
</evidence>
<dbReference type="GO" id="GO:0016282">
    <property type="term" value="C:eukaryotic 43S preinitiation complex"/>
    <property type="evidence" value="ECO:0007669"/>
    <property type="project" value="UniProtKB-UniRule"/>
</dbReference>
<dbReference type="Pfam" id="PF01399">
    <property type="entry name" value="PCI"/>
    <property type="match status" value="1"/>
</dbReference>
<dbReference type="InterPro" id="IPR000717">
    <property type="entry name" value="PCI_dom"/>
</dbReference>
<dbReference type="PROSITE" id="PS50250">
    <property type="entry name" value="PCI"/>
    <property type="match status" value="1"/>
</dbReference>
<dbReference type="SMART" id="SM00088">
    <property type="entry name" value="PINT"/>
    <property type="match status" value="1"/>
</dbReference>
<feature type="region of interest" description="Disordered" evidence="5">
    <location>
        <begin position="805"/>
        <end position="856"/>
    </location>
</feature>
<dbReference type="InterPro" id="IPR027516">
    <property type="entry name" value="EIF3C"/>
</dbReference>
<dbReference type="GO" id="GO:0003723">
    <property type="term" value="F:RNA binding"/>
    <property type="evidence" value="ECO:0007669"/>
    <property type="project" value="InterPro"/>
</dbReference>
<feature type="domain" description="PCI" evidence="6">
    <location>
        <begin position="605"/>
        <end position="778"/>
    </location>
</feature>
<dbReference type="Pfam" id="PF26569">
    <property type="entry name" value="EIF3CL_C"/>
    <property type="match status" value="1"/>
</dbReference>
<evidence type="ECO:0000256" key="3">
    <source>
        <dbReference type="ARBA" id="ARBA00022917"/>
    </source>
</evidence>
<dbReference type="PANTHER" id="PTHR13937:SF0">
    <property type="entry name" value="EUKARYOTIC TRANSLATION INITIATION FACTOR 3 SUBUNIT C-RELATED"/>
    <property type="match status" value="1"/>
</dbReference>
<dbReference type="PANTHER" id="PTHR13937">
    <property type="entry name" value="EUKARYOTIC TRANSLATION INITATION FACTOR 3, SUBUNIT 8 EIF3S8 -RELATED"/>
    <property type="match status" value="1"/>
</dbReference>
<comment type="subunit">
    <text evidence="4">Component of the eukaryotic translation initiation factor 3 (eIF-3) complex.</text>
</comment>
<proteinExistence type="inferred from homology"/>
<feature type="region of interest" description="Disordered" evidence="5">
    <location>
        <begin position="341"/>
        <end position="361"/>
    </location>
</feature>
<dbReference type="HAMAP" id="MF_03002">
    <property type="entry name" value="eIF3c"/>
    <property type="match status" value="1"/>
</dbReference>
<dbReference type="AlphaFoldDB" id="A0A5E8C3R9"/>
<dbReference type="FunFam" id="1.10.10.10:FF:000300">
    <property type="entry name" value="Eukaryotic translation initiation factor 3 subunit C"/>
    <property type="match status" value="1"/>
</dbReference>
<comment type="function">
    <text evidence="4">Component of the eukaryotic translation initiation factor 3 (eIF-3) complex, which is involved in protein synthesis of a specialized repertoire of mRNAs and, together with other initiation factors, stimulates binding of mRNA and methionyl-tRNAi to the 40S ribosome. The eIF-3 complex specifically targets and initiates translation of a subset of mRNAs involved in cell proliferation.</text>
</comment>
<accession>A0A5E8C3R9</accession>
<dbReference type="GO" id="GO:0031369">
    <property type="term" value="F:translation initiation factor binding"/>
    <property type="evidence" value="ECO:0007669"/>
    <property type="project" value="InterPro"/>
</dbReference>
<dbReference type="GO" id="GO:0001732">
    <property type="term" value="P:formation of cytoplasmic translation initiation complex"/>
    <property type="evidence" value="ECO:0007669"/>
    <property type="project" value="UniProtKB-UniRule"/>
</dbReference>
<dbReference type="SUPFAM" id="SSF46785">
    <property type="entry name" value="Winged helix' DNA-binding domain"/>
    <property type="match status" value="1"/>
</dbReference>
<protein>
    <recommendedName>
        <fullName evidence="4">Eukaryotic translation initiation factor 3 subunit C</fullName>
        <shortName evidence="4">eIF3c</shortName>
    </recommendedName>
    <alternativeName>
        <fullName evidence="4">Eukaryotic translation initiation factor 3 93 kDa subunit homolog</fullName>
        <shortName evidence="4">eIF3 p93</shortName>
    </alternativeName>
    <alternativeName>
        <fullName evidence="4">Translation initiation factor eIF3, p93 subunit homolog</fullName>
    </alternativeName>
</protein>
<dbReference type="GO" id="GO:0008541">
    <property type="term" value="C:proteasome regulatory particle, lid subcomplex"/>
    <property type="evidence" value="ECO:0007669"/>
    <property type="project" value="UniProtKB-ARBA"/>
</dbReference>
<organism evidence="7 8">
    <name type="scientific">Magnusiomyces paraingens</name>
    <dbReference type="NCBI Taxonomy" id="2606893"/>
    <lineage>
        <taxon>Eukaryota</taxon>
        <taxon>Fungi</taxon>
        <taxon>Dikarya</taxon>
        <taxon>Ascomycota</taxon>
        <taxon>Saccharomycotina</taxon>
        <taxon>Dipodascomycetes</taxon>
        <taxon>Dipodascales</taxon>
        <taxon>Dipodascaceae</taxon>
        <taxon>Magnusiomyces</taxon>
    </lineage>
</organism>
<dbReference type="OrthoDB" id="29647at2759"/>
<dbReference type="InterPro" id="IPR008905">
    <property type="entry name" value="EIF3C_N_dom"/>
</dbReference>